<keyword evidence="1" id="KW-0238">DNA-binding</keyword>
<feature type="modified residue" description="4-aspartylphosphate" evidence="2">
    <location>
        <position position="54"/>
    </location>
</feature>
<dbReference type="PANTHER" id="PTHR43214">
    <property type="entry name" value="TWO-COMPONENT RESPONSE REGULATOR"/>
    <property type="match status" value="1"/>
</dbReference>
<evidence type="ECO:0000256" key="2">
    <source>
        <dbReference type="PROSITE-ProRule" id="PRU00169"/>
    </source>
</evidence>
<dbReference type="PANTHER" id="PTHR43214:SF44">
    <property type="entry name" value="TWO-COMPONENT RESPONSE REGULATOR"/>
    <property type="match status" value="1"/>
</dbReference>
<dbReference type="RefSeq" id="WP_070954132.1">
    <property type="nucleotide sequence ID" value="NZ_CP015208.1"/>
</dbReference>
<dbReference type="KEGG" id="rpla:A4Z71_00995"/>
<dbReference type="Pfam" id="PF00072">
    <property type="entry name" value="Response_reg"/>
    <property type="match status" value="1"/>
</dbReference>
<protein>
    <recommendedName>
        <fullName evidence="3">Response regulatory domain-containing protein</fullName>
    </recommendedName>
</protein>
<dbReference type="AlphaFoldDB" id="A0A1D9DXT0"/>
<dbReference type="InterPro" id="IPR000792">
    <property type="entry name" value="Tscrpt_reg_LuxR_C"/>
</dbReference>
<dbReference type="SMART" id="SM00448">
    <property type="entry name" value="REC"/>
    <property type="match status" value="1"/>
</dbReference>
<organism evidence="4 5">
    <name type="scientific">Candidatus Rhodoluna planktonica</name>
    <dbReference type="NCBI Taxonomy" id="535712"/>
    <lineage>
        <taxon>Bacteria</taxon>
        <taxon>Bacillati</taxon>
        <taxon>Actinomycetota</taxon>
        <taxon>Actinomycetes</taxon>
        <taxon>Micrococcales</taxon>
        <taxon>Microbacteriaceae</taxon>
        <taxon>Luna cluster</taxon>
        <taxon>Luna-1 subcluster</taxon>
        <taxon>Rhodoluna</taxon>
    </lineage>
</organism>
<dbReference type="Pfam" id="PF00196">
    <property type="entry name" value="GerE"/>
    <property type="match status" value="1"/>
</dbReference>
<dbReference type="InterPro" id="IPR039420">
    <property type="entry name" value="WalR-like"/>
</dbReference>
<accession>A0A1D9DXT0</accession>
<dbReference type="SUPFAM" id="SSF46894">
    <property type="entry name" value="C-terminal effector domain of the bipartite response regulators"/>
    <property type="match status" value="1"/>
</dbReference>
<dbReference type="InterPro" id="IPR011006">
    <property type="entry name" value="CheY-like_superfamily"/>
</dbReference>
<dbReference type="PROSITE" id="PS50110">
    <property type="entry name" value="RESPONSE_REGULATORY"/>
    <property type="match status" value="1"/>
</dbReference>
<evidence type="ECO:0000313" key="4">
    <source>
        <dbReference type="EMBL" id="AOY55618.1"/>
    </source>
</evidence>
<dbReference type="EMBL" id="CP015208">
    <property type="protein sequence ID" value="AOY55618.1"/>
    <property type="molecule type" value="Genomic_DNA"/>
</dbReference>
<dbReference type="Proteomes" id="UP000243784">
    <property type="component" value="Chromosome"/>
</dbReference>
<name>A0A1D9DXT0_9MICO</name>
<evidence type="ECO:0000259" key="3">
    <source>
        <dbReference type="PROSITE" id="PS50110"/>
    </source>
</evidence>
<gene>
    <name evidence="4" type="ORF">A4Z71_00995</name>
</gene>
<feature type="domain" description="Response regulatory" evidence="3">
    <location>
        <begin position="5"/>
        <end position="124"/>
    </location>
</feature>
<evidence type="ECO:0000313" key="5">
    <source>
        <dbReference type="Proteomes" id="UP000243784"/>
    </source>
</evidence>
<dbReference type="InterPro" id="IPR001789">
    <property type="entry name" value="Sig_transdc_resp-reg_receiver"/>
</dbReference>
<dbReference type="Gene3D" id="3.40.50.2300">
    <property type="match status" value="1"/>
</dbReference>
<sequence>MLKRTVVVVEDEALLRDLVAQSLERAGFSVTTAANAADARRACVAVDPDAVVVDIELGPGPTGFDFVEALLKTTPDVSVVFLTNLPDVRFAGQDPKQLPKSIAYLRKSQLVNSDELVMALENALKGNVSPAFRHDQSGERPLAGLSRKQVSVLQLLALGYSNSQIAEKRGTTIRAVEGIVSRIFMAMGIDPQAPGNARVEAARQYLTASGHQIPEPA</sequence>
<reference evidence="4 5" key="1">
    <citation type="journal article" date="2016" name="Biochim. Biophys. Acta">
        <title>Photochemical characterization of actinorhodopsin and its functional existence in the natural host.</title>
        <authorList>
            <person name="Nakamura S."/>
            <person name="Kikukawa T."/>
            <person name="Tamogami J."/>
            <person name="Kamiya M."/>
            <person name="Aizawa T."/>
            <person name="Hahn M.W."/>
            <person name="Ihara K."/>
            <person name="Kamo N."/>
            <person name="Demura M."/>
        </authorList>
    </citation>
    <scope>NUCLEOTIDE SEQUENCE [LARGE SCALE GENOMIC DNA]</scope>
    <source>
        <strain evidence="4 5">MWH-Dar1</strain>
    </source>
</reference>
<dbReference type="Gene3D" id="1.10.10.10">
    <property type="entry name" value="Winged helix-like DNA-binding domain superfamily/Winged helix DNA-binding domain"/>
    <property type="match status" value="1"/>
</dbReference>
<dbReference type="GO" id="GO:0003677">
    <property type="term" value="F:DNA binding"/>
    <property type="evidence" value="ECO:0007669"/>
    <property type="project" value="UniProtKB-KW"/>
</dbReference>
<dbReference type="GO" id="GO:0006355">
    <property type="term" value="P:regulation of DNA-templated transcription"/>
    <property type="evidence" value="ECO:0007669"/>
    <property type="project" value="InterPro"/>
</dbReference>
<dbReference type="OrthoDB" id="4976954at2"/>
<dbReference type="SMART" id="SM00421">
    <property type="entry name" value="HTH_LUXR"/>
    <property type="match status" value="1"/>
</dbReference>
<dbReference type="STRING" id="535712.A4Z71_00995"/>
<dbReference type="GO" id="GO:0000160">
    <property type="term" value="P:phosphorelay signal transduction system"/>
    <property type="evidence" value="ECO:0007669"/>
    <property type="project" value="InterPro"/>
</dbReference>
<dbReference type="InterPro" id="IPR016032">
    <property type="entry name" value="Sig_transdc_resp-reg_C-effctor"/>
</dbReference>
<dbReference type="InterPro" id="IPR036388">
    <property type="entry name" value="WH-like_DNA-bd_sf"/>
</dbReference>
<keyword evidence="5" id="KW-1185">Reference proteome</keyword>
<dbReference type="SUPFAM" id="SSF52172">
    <property type="entry name" value="CheY-like"/>
    <property type="match status" value="1"/>
</dbReference>
<keyword evidence="2" id="KW-0597">Phosphoprotein</keyword>
<evidence type="ECO:0000256" key="1">
    <source>
        <dbReference type="ARBA" id="ARBA00023125"/>
    </source>
</evidence>
<proteinExistence type="predicted"/>